<keyword evidence="5 8" id="KW-0812">Transmembrane</keyword>
<organism evidence="10 11">
    <name type="scientific">Brevibacillus fluminis</name>
    <dbReference type="NCBI Taxonomy" id="511487"/>
    <lineage>
        <taxon>Bacteria</taxon>
        <taxon>Bacillati</taxon>
        <taxon>Bacillota</taxon>
        <taxon>Bacilli</taxon>
        <taxon>Bacillales</taxon>
        <taxon>Paenibacillaceae</taxon>
        <taxon>Brevibacillus</taxon>
    </lineage>
</organism>
<dbReference type="SUPFAM" id="SSF103473">
    <property type="entry name" value="MFS general substrate transporter"/>
    <property type="match status" value="1"/>
</dbReference>
<evidence type="ECO:0000256" key="8">
    <source>
        <dbReference type="SAM" id="Phobius"/>
    </source>
</evidence>
<dbReference type="AlphaFoldDB" id="A0A3M8DHC7"/>
<dbReference type="OrthoDB" id="9816041at2"/>
<accession>A0A3M8DHC7</accession>
<dbReference type="InterPro" id="IPR020846">
    <property type="entry name" value="MFS_dom"/>
</dbReference>
<sequence>MYHTVSLNMSLPGFIHLFNTQLGTVQWIVTGFTLAAGVIAPVTGYAIDRFGGKRLFLFALAGVNLCAVLCALSWNIYALIVFRVLQGIFCGLLQPLSLAMIYQLLPEQRRPFAVSVWSFSTVLGTALAPSMSGWLQEYDWHWIFLVTLPIGVVVCLLGARLLPADRCQKRIKLDGAGLTLAAVASLALLLVFGNLQAWGWGSAKAWICLTVGLGCGIGFIVHELRTDAPLLQLRLFRSIPFTVSLIISLILQTSLYAGITFIPLYLADMQGLSALQIALLFLPAAFCLTCATLISGHFYTKFGAGWLILCGGLILVGTTYHFSSLQPDTSLLSIMLWLSLRNTGTGLAMTPATNVGMSAIPEALSGHASALINWLRTIFSAMTISLLTSVFTVRLDGNRQQLLALGHDQSDAAFQTVLYTMSFHDIFIIASVITAVALPLSFLVMHRGDPKRGN</sequence>
<evidence type="ECO:0000256" key="5">
    <source>
        <dbReference type="ARBA" id="ARBA00022692"/>
    </source>
</evidence>
<feature type="transmembrane region" description="Helical" evidence="8">
    <location>
        <begin position="27"/>
        <end position="48"/>
    </location>
</feature>
<evidence type="ECO:0000256" key="3">
    <source>
        <dbReference type="ARBA" id="ARBA00022448"/>
    </source>
</evidence>
<dbReference type="NCBIfam" id="TIGR00711">
    <property type="entry name" value="efflux_EmrB"/>
    <property type="match status" value="1"/>
</dbReference>
<dbReference type="PANTHER" id="PTHR42718">
    <property type="entry name" value="MAJOR FACILITATOR SUPERFAMILY MULTIDRUG TRANSPORTER MFSC"/>
    <property type="match status" value="1"/>
</dbReference>
<reference evidence="10 11" key="1">
    <citation type="submission" date="2018-10" db="EMBL/GenBank/DDBJ databases">
        <title>Phylogenomics of Brevibacillus.</title>
        <authorList>
            <person name="Dunlap C."/>
        </authorList>
    </citation>
    <scope>NUCLEOTIDE SEQUENCE [LARGE SCALE GENOMIC DNA]</scope>
    <source>
        <strain evidence="10 11">JCM 15716</strain>
    </source>
</reference>
<dbReference type="GO" id="GO:0022857">
    <property type="term" value="F:transmembrane transporter activity"/>
    <property type="evidence" value="ECO:0007669"/>
    <property type="project" value="InterPro"/>
</dbReference>
<dbReference type="Proteomes" id="UP000271031">
    <property type="component" value="Unassembled WGS sequence"/>
</dbReference>
<feature type="transmembrane region" description="Helical" evidence="8">
    <location>
        <begin position="272"/>
        <end position="295"/>
    </location>
</feature>
<name>A0A3M8DHC7_9BACL</name>
<evidence type="ECO:0000256" key="7">
    <source>
        <dbReference type="ARBA" id="ARBA00023136"/>
    </source>
</evidence>
<dbReference type="PANTHER" id="PTHR42718:SF9">
    <property type="entry name" value="MAJOR FACILITATOR SUPERFAMILY MULTIDRUG TRANSPORTER MFSC"/>
    <property type="match status" value="1"/>
</dbReference>
<keyword evidence="7 8" id="KW-0472">Membrane</keyword>
<dbReference type="Gene3D" id="1.20.1720.10">
    <property type="entry name" value="Multidrug resistance protein D"/>
    <property type="match status" value="1"/>
</dbReference>
<dbReference type="InterPro" id="IPR011701">
    <property type="entry name" value="MFS"/>
</dbReference>
<feature type="transmembrane region" description="Helical" evidence="8">
    <location>
        <begin position="140"/>
        <end position="163"/>
    </location>
</feature>
<dbReference type="Gene3D" id="1.20.1250.20">
    <property type="entry name" value="MFS general substrate transporter like domains"/>
    <property type="match status" value="1"/>
</dbReference>
<feature type="transmembrane region" description="Helical" evidence="8">
    <location>
        <begin position="175"/>
        <end position="197"/>
    </location>
</feature>
<feature type="transmembrane region" description="Helical" evidence="8">
    <location>
        <begin position="241"/>
        <end position="266"/>
    </location>
</feature>
<feature type="transmembrane region" description="Helical" evidence="8">
    <location>
        <begin position="55"/>
        <end position="74"/>
    </location>
</feature>
<feature type="transmembrane region" description="Helical" evidence="8">
    <location>
        <begin position="80"/>
        <end position="105"/>
    </location>
</feature>
<feature type="domain" description="Major facilitator superfamily (MFS) profile" evidence="9">
    <location>
        <begin position="1"/>
        <end position="449"/>
    </location>
</feature>
<dbReference type="InterPro" id="IPR036259">
    <property type="entry name" value="MFS_trans_sf"/>
</dbReference>
<evidence type="ECO:0000313" key="11">
    <source>
        <dbReference type="Proteomes" id="UP000271031"/>
    </source>
</evidence>
<gene>
    <name evidence="10" type="ORF">EDM56_15190</name>
</gene>
<keyword evidence="6 8" id="KW-1133">Transmembrane helix</keyword>
<evidence type="ECO:0000256" key="4">
    <source>
        <dbReference type="ARBA" id="ARBA00022475"/>
    </source>
</evidence>
<keyword evidence="11" id="KW-1185">Reference proteome</keyword>
<feature type="transmembrane region" description="Helical" evidence="8">
    <location>
        <begin position="112"/>
        <end position="134"/>
    </location>
</feature>
<evidence type="ECO:0000256" key="2">
    <source>
        <dbReference type="ARBA" id="ARBA00008537"/>
    </source>
</evidence>
<evidence type="ECO:0000256" key="6">
    <source>
        <dbReference type="ARBA" id="ARBA00022989"/>
    </source>
</evidence>
<keyword evidence="4" id="KW-1003">Cell membrane</keyword>
<evidence type="ECO:0000313" key="10">
    <source>
        <dbReference type="EMBL" id="RNB87493.1"/>
    </source>
</evidence>
<comment type="subcellular location">
    <subcellularLocation>
        <location evidence="1">Cell membrane</location>
        <topology evidence="1">Multi-pass membrane protein</topology>
    </subcellularLocation>
</comment>
<feature type="transmembrane region" description="Helical" evidence="8">
    <location>
        <begin position="302"/>
        <end position="322"/>
    </location>
</feature>
<comment type="caution">
    <text evidence="10">The sequence shown here is derived from an EMBL/GenBank/DDBJ whole genome shotgun (WGS) entry which is preliminary data.</text>
</comment>
<evidence type="ECO:0000259" key="9">
    <source>
        <dbReference type="PROSITE" id="PS50850"/>
    </source>
</evidence>
<dbReference type="EMBL" id="RHHQ01000012">
    <property type="protein sequence ID" value="RNB87493.1"/>
    <property type="molecule type" value="Genomic_DNA"/>
</dbReference>
<proteinExistence type="inferred from homology"/>
<evidence type="ECO:0000256" key="1">
    <source>
        <dbReference type="ARBA" id="ARBA00004651"/>
    </source>
</evidence>
<protein>
    <submittedName>
        <fullName evidence="10">DHA2 family efflux MFS transporter permease subunit</fullName>
    </submittedName>
</protein>
<dbReference type="InterPro" id="IPR004638">
    <property type="entry name" value="EmrB-like"/>
</dbReference>
<dbReference type="GO" id="GO:0005886">
    <property type="term" value="C:plasma membrane"/>
    <property type="evidence" value="ECO:0007669"/>
    <property type="project" value="UniProtKB-SubCell"/>
</dbReference>
<feature type="transmembrane region" description="Helical" evidence="8">
    <location>
        <begin position="203"/>
        <end position="221"/>
    </location>
</feature>
<dbReference type="Pfam" id="PF07690">
    <property type="entry name" value="MFS_1"/>
    <property type="match status" value="1"/>
</dbReference>
<comment type="similarity">
    <text evidence="2">Belongs to the major facilitator superfamily. EmrB family.</text>
</comment>
<dbReference type="PROSITE" id="PS50850">
    <property type="entry name" value="MFS"/>
    <property type="match status" value="1"/>
</dbReference>
<keyword evidence="3" id="KW-0813">Transport</keyword>
<feature type="transmembrane region" description="Helical" evidence="8">
    <location>
        <begin position="426"/>
        <end position="445"/>
    </location>
</feature>